<keyword evidence="2" id="KW-0949">S-adenosyl-L-methionine</keyword>
<dbReference type="PANTHER" id="PTHR43409">
    <property type="entry name" value="ANAEROBIC MAGNESIUM-PROTOPORPHYRIN IX MONOMETHYL ESTER CYCLASE-RELATED"/>
    <property type="match status" value="1"/>
</dbReference>
<dbReference type="GO" id="GO:0003824">
    <property type="term" value="F:catalytic activity"/>
    <property type="evidence" value="ECO:0007669"/>
    <property type="project" value="InterPro"/>
</dbReference>
<dbReference type="InterPro" id="IPR023404">
    <property type="entry name" value="rSAM_horseshoe"/>
</dbReference>
<dbReference type="GO" id="GO:0051539">
    <property type="term" value="F:4 iron, 4 sulfur cluster binding"/>
    <property type="evidence" value="ECO:0007669"/>
    <property type="project" value="UniProtKB-KW"/>
</dbReference>
<dbReference type="Gene3D" id="3.80.30.20">
    <property type="entry name" value="tm_1862 like domain"/>
    <property type="match status" value="1"/>
</dbReference>
<dbReference type="InterPro" id="IPR034466">
    <property type="entry name" value="Methyltransferase_Class_B"/>
</dbReference>
<evidence type="ECO:0000259" key="7">
    <source>
        <dbReference type="Pfam" id="PF04055"/>
    </source>
</evidence>
<dbReference type="Pfam" id="PF02310">
    <property type="entry name" value="B12-binding"/>
    <property type="match status" value="1"/>
</dbReference>
<feature type="domain" description="Radical SAM core" evidence="7">
    <location>
        <begin position="137"/>
        <end position="197"/>
    </location>
</feature>
<dbReference type="InterPro" id="IPR006158">
    <property type="entry name" value="Cobalamin-bd"/>
</dbReference>
<evidence type="ECO:0000313" key="8">
    <source>
        <dbReference type="EMBL" id="GAI24711.1"/>
    </source>
</evidence>
<sequence length="214" mass="24456">MKLKDKISIVTGGARGIGARICENLRDEDIKWADYIFISAMLIQRESSKDVIEKAQSFGKPVVAGGPLFTTNPEDFPEVDYFVLGEVEDTLQVFLDDLEKGSAKKIYVSEKFPDISKSPVPDWSLIDVSKYNSLSIQYSRGCPFNCEFCDVVRLNGRIPRYKSEEQLTDELEALYDTGWRNGVFFVDDNFIGNKKNVKNEVLPAIIKWQKSYWR</sequence>
<dbReference type="InterPro" id="IPR051198">
    <property type="entry name" value="BchE-like"/>
</dbReference>
<feature type="non-terminal residue" evidence="8">
    <location>
        <position position="214"/>
    </location>
</feature>
<dbReference type="SUPFAM" id="SSF102114">
    <property type="entry name" value="Radical SAM enzymes"/>
    <property type="match status" value="1"/>
</dbReference>
<dbReference type="SUPFAM" id="SSF51735">
    <property type="entry name" value="NAD(P)-binding Rossmann-fold domains"/>
    <property type="match status" value="1"/>
</dbReference>
<feature type="domain" description="B12-binding" evidence="6">
    <location>
        <begin position="32"/>
        <end position="93"/>
    </location>
</feature>
<dbReference type="GO" id="GO:0031419">
    <property type="term" value="F:cobalamin binding"/>
    <property type="evidence" value="ECO:0007669"/>
    <property type="project" value="InterPro"/>
</dbReference>
<comment type="caution">
    <text evidence="8">The sequence shown here is derived from an EMBL/GenBank/DDBJ whole genome shotgun (WGS) entry which is preliminary data.</text>
</comment>
<keyword evidence="5" id="KW-0411">Iron-sulfur</keyword>
<dbReference type="InterPro" id="IPR058240">
    <property type="entry name" value="rSAM_sf"/>
</dbReference>
<reference evidence="8" key="1">
    <citation type="journal article" date="2014" name="Front. Microbiol.">
        <title>High frequency of phylogenetically diverse reductive dehalogenase-homologous genes in deep subseafloor sedimentary metagenomes.</title>
        <authorList>
            <person name="Kawai M."/>
            <person name="Futagami T."/>
            <person name="Toyoda A."/>
            <person name="Takaki Y."/>
            <person name="Nishi S."/>
            <person name="Hori S."/>
            <person name="Arai W."/>
            <person name="Tsubouchi T."/>
            <person name="Morono Y."/>
            <person name="Uchiyama I."/>
            <person name="Ito T."/>
            <person name="Fujiyama A."/>
            <person name="Inagaki F."/>
            <person name="Takami H."/>
        </authorList>
    </citation>
    <scope>NUCLEOTIDE SEQUENCE</scope>
    <source>
        <strain evidence="8">Expedition CK06-06</strain>
    </source>
</reference>
<name>X1N365_9ZZZZ</name>
<dbReference type="SFLD" id="SFLDG01082">
    <property type="entry name" value="B12-binding_domain_containing"/>
    <property type="match status" value="1"/>
</dbReference>
<organism evidence="8">
    <name type="scientific">marine sediment metagenome</name>
    <dbReference type="NCBI Taxonomy" id="412755"/>
    <lineage>
        <taxon>unclassified sequences</taxon>
        <taxon>metagenomes</taxon>
        <taxon>ecological metagenomes</taxon>
    </lineage>
</organism>
<protein>
    <recommendedName>
        <fullName evidence="9">Radical SAM core domain-containing protein</fullName>
    </recommendedName>
</protein>
<dbReference type="GO" id="GO:0046872">
    <property type="term" value="F:metal ion binding"/>
    <property type="evidence" value="ECO:0007669"/>
    <property type="project" value="UniProtKB-KW"/>
</dbReference>
<dbReference type="SFLD" id="SFLDG01123">
    <property type="entry name" value="methyltransferase_(Class_B)"/>
    <property type="match status" value="1"/>
</dbReference>
<proteinExistence type="predicted"/>
<dbReference type="SFLD" id="SFLDS00029">
    <property type="entry name" value="Radical_SAM"/>
    <property type="match status" value="1"/>
</dbReference>
<keyword evidence="4" id="KW-0408">Iron</keyword>
<dbReference type="Pfam" id="PF04055">
    <property type="entry name" value="Radical_SAM"/>
    <property type="match status" value="1"/>
</dbReference>
<keyword evidence="3" id="KW-0479">Metal-binding</keyword>
<accession>X1N365</accession>
<dbReference type="PANTHER" id="PTHR43409:SF3">
    <property type="entry name" value="HYPOTHETICAL METHYLTRANSFERASE"/>
    <property type="match status" value="1"/>
</dbReference>
<dbReference type="AlphaFoldDB" id="X1N365"/>
<evidence type="ECO:0000256" key="4">
    <source>
        <dbReference type="ARBA" id="ARBA00023004"/>
    </source>
</evidence>
<evidence type="ECO:0000256" key="3">
    <source>
        <dbReference type="ARBA" id="ARBA00022723"/>
    </source>
</evidence>
<evidence type="ECO:0000256" key="5">
    <source>
        <dbReference type="ARBA" id="ARBA00023014"/>
    </source>
</evidence>
<evidence type="ECO:0000256" key="2">
    <source>
        <dbReference type="ARBA" id="ARBA00022691"/>
    </source>
</evidence>
<comment type="cofactor">
    <cofactor evidence="1">
        <name>[4Fe-4S] cluster</name>
        <dbReference type="ChEBI" id="CHEBI:49883"/>
    </cofactor>
</comment>
<evidence type="ECO:0000256" key="1">
    <source>
        <dbReference type="ARBA" id="ARBA00001966"/>
    </source>
</evidence>
<evidence type="ECO:0008006" key="9">
    <source>
        <dbReference type="Google" id="ProtNLM"/>
    </source>
</evidence>
<dbReference type="InterPro" id="IPR007197">
    <property type="entry name" value="rSAM"/>
</dbReference>
<gene>
    <name evidence="8" type="ORF">S06H3_31843</name>
</gene>
<dbReference type="Gene3D" id="3.40.50.280">
    <property type="entry name" value="Cobalamin-binding domain"/>
    <property type="match status" value="1"/>
</dbReference>
<evidence type="ECO:0000259" key="6">
    <source>
        <dbReference type="Pfam" id="PF02310"/>
    </source>
</evidence>
<dbReference type="InterPro" id="IPR036291">
    <property type="entry name" value="NAD(P)-bd_dom_sf"/>
</dbReference>
<dbReference type="GO" id="GO:0005829">
    <property type="term" value="C:cytosol"/>
    <property type="evidence" value="ECO:0007669"/>
    <property type="project" value="TreeGrafter"/>
</dbReference>
<dbReference type="EMBL" id="BARV01018879">
    <property type="protein sequence ID" value="GAI24711.1"/>
    <property type="molecule type" value="Genomic_DNA"/>
</dbReference>